<evidence type="ECO:0000313" key="7">
    <source>
        <dbReference type="EMBL" id="CAD1827650.1"/>
    </source>
</evidence>
<reference evidence="7" key="1">
    <citation type="submission" date="2020-07" db="EMBL/GenBank/DDBJ databases">
        <authorList>
            <person name="Lin J."/>
        </authorList>
    </citation>
    <scope>NUCLEOTIDE SEQUENCE</scope>
</reference>
<proteinExistence type="predicted"/>
<protein>
    <recommendedName>
        <fullName evidence="8">Core-2/I-branching beta-1,6-N-acetylglucosaminyltransferase family protein</fullName>
    </recommendedName>
</protein>
<dbReference type="PANTHER" id="PTHR31042">
    <property type="entry name" value="CORE-2/I-BRANCHING BETA-1,6-N-ACETYLGLUCOSAMINYLTRANSFERASE FAMILY PROTEIN-RELATED"/>
    <property type="match status" value="1"/>
</dbReference>
<keyword evidence="6" id="KW-1133">Transmembrane helix</keyword>
<accession>A0A6V7P9W7</accession>
<dbReference type="GO" id="GO:0016757">
    <property type="term" value="F:glycosyltransferase activity"/>
    <property type="evidence" value="ECO:0007669"/>
    <property type="project" value="UniProtKB-KW"/>
</dbReference>
<evidence type="ECO:0000256" key="4">
    <source>
        <dbReference type="ARBA" id="ARBA00023136"/>
    </source>
</evidence>
<evidence type="ECO:0000256" key="1">
    <source>
        <dbReference type="ARBA" id="ARBA00004606"/>
    </source>
</evidence>
<dbReference type="AlphaFoldDB" id="A0A6V7P9W7"/>
<evidence type="ECO:0000256" key="6">
    <source>
        <dbReference type="SAM" id="Phobius"/>
    </source>
</evidence>
<name>A0A6V7P9W7_ANACO</name>
<evidence type="ECO:0008006" key="8">
    <source>
        <dbReference type="Google" id="ProtNLM"/>
    </source>
</evidence>
<keyword evidence="3" id="KW-0808">Transferase</keyword>
<gene>
    <name evidence="7" type="ORF">CB5_LOCUS10861</name>
</gene>
<dbReference type="Pfam" id="PF02485">
    <property type="entry name" value="Branch"/>
    <property type="match status" value="1"/>
</dbReference>
<keyword evidence="6" id="KW-0812">Transmembrane</keyword>
<feature type="transmembrane region" description="Helical" evidence="6">
    <location>
        <begin position="174"/>
        <end position="197"/>
    </location>
</feature>
<dbReference type="InterPro" id="IPR044174">
    <property type="entry name" value="BC10-like"/>
</dbReference>
<dbReference type="InterPro" id="IPR003406">
    <property type="entry name" value="Glyco_trans_14"/>
</dbReference>
<feature type="transmembrane region" description="Helical" evidence="6">
    <location>
        <begin position="15"/>
        <end position="34"/>
    </location>
</feature>
<evidence type="ECO:0000256" key="2">
    <source>
        <dbReference type="ARBA" id="ARBA00022676"/>
    </source>
</evidence>
<comment type="subcellular location">
    <subcellularLocation>
        <location evidence="1">Membrane</location>
        <topology evidence="1">Single-pass type II membrane protein</topology>
    </subcellularLocation>
</comment>
<organism evidence="7">
    <name type="scientific">Ananas comosus var. bracteatus</name>
    <name type="common">red pineapple</name>
    <dbReference type="NCBI Taxonomy" id="296719"/>
    <lineage>
        <taxon>Eukaryota</taxon>
        <taxon>Viridiplantae</taxon>
        <taxon>Streptophyta</taxon>
        <taxon>Embryophyta</taxon>
        <taxon>Tracheophyta</taxon>
        <taxon>Spermatophyta</taxon>
        <taxon>Magnoliopsida</taxon>
        <taxon>Liliopsida</taxon>
        <taxon>Poales</taxon>
        <taxon>Bromeliaceae</taxon>
        <taxon>Bromelioideae</taxon>
        <taxon>Ananas</taxon>
    </lineage>
</organism>
<sequence>MAAPRYNRSPSRRPLWIIILVTLICVALIGAYVYPPRHYSACYFLSSSVCSPFHPPAPARVYTDDEIAAHVVNINILLAPAFQPKNPKIAFMFLTPGSLPFERLWEKFFQGHEDRFTIYVHASREQPVHTSSLFIGRNIRSQKDRCRSFEGCKKGLLDKKYSCSIKTNYHSDILILNICPSFGFYVSNIWLMMFIVLCKCLSIC</sequence>
<keyword evidence="4 6" id="KW-0472">Membrane</keyword>
<keyword evidence="2" id="KW-0328">Glycosyltransferase</keyword>
<dbReference type="EMBL" id="LR862146">
    <property type="protein sequence ID" value="CAD1827650.1"/>
    <property type="molecule type" value="Genomic_DNA"/>
</dbReference>
<evidence type="ECO:0000256" key="5">
    <source>
        <dbReference type="ARBA" id="ARBA00023180"/>
    </source>
</evidence>
<evidence type="ECO:0000256" key="3">
    <source>
        <dbReference type="ARBA" id="ARBA00022679"/>
    </source>
</evidence>
<keyword evidence="5" id="KW-0325">Glycoprotein</keyword>
<dbReference type="GO" id="GO:0016020">
    <property type="term" value="C:membrane"/>
    <property type="evidence" value="ECO:0007669"/>
    <property type="project" value="UniProtKB-SubCell"/>
</dbReference>
<dbReference type="PANTHER" id="PTHR31042:SF150">
    <property type="entry name" value="OS06G0661900 PROTEIN"/>
    <property type="match status" value="1"/>
</dbReference>